<dbReference type="PROSITE" id="PS50249">
    <property type="entry name" value="MPN"/>
    <property type="match status" value="1"/>
</dbReference>
<dbReference type="OrthoDB" id="446074at2759"/>
<proteinExistence type="predicted"/>
<feature type="coiled-coil region" evidence="1">
    <location>
        <begin position="216"/>
        <end position="243"/>
    </location>
</feature>
<dbReference type="AlphaFoldDB" id="A0A836CFJ1"/>
<dbReference type="GO" id="GO:0008237">
    <property type="term" value="F:metallopeptidase activity"/>
    <property type="evidence" value="ECO:0007669"/>
    <property type="project" value="InterPro"/>
</dbReference>
<dbReference type="InterPro" id="IPR037518">
    <property type="entry name" value="MPN"/>
</dbReference>
<accession>A0A836CFJ1</accession>
<evidence type="ECO:0000313" key="3">
    <source>
        <dbReference type="EMBL" id="KAG5183714.1"/>
    </source>
</evidence>
<dbReference type="SUPFAM" id="SSF102712">
    <property type="entry name" value="JAB1/MPN domain"/>
    <property type="match status" value="1"/>
</dbReference>
<dbReference type="PANTHER" id="PTHR10410">
    <property type="entry name" value="EUKARYOTIC TRANSLATION INITIATION FACTOR 3 -RELATED"/>
    <property type="match status" value="1"/>
</dbReference>
<evidence type="ECO:0000256" key="1">
    <source>
        <dbReference type="SAM" id="Coils"/>
    </source>
</evidence>
<gene>
    <name evidence="3" type="ORF">JKP88DRAFT_185812</name>
</gene>
<evidence type="ECO:0000313" key="4">
    <source>
        <dbReference type="Proteomes" id="UP000664859"/>
    </source>
</evidence>
<comment type="caution">
    <text evidence="3">The sequence shown here is derived from an EMBL/GenBank/DDBJ whole genome shotgun (WGS) entry which is preliminary data.</text>
</comment>
<keyword evidence="4" id="KW-1185">Reference proteome</keyword>
<protein>
    <recommendedName>
        <fullName evidence="2">MPN domain-containing protein</fullName>
    </recommendedName>
</protein>
<evidence type="ECO:0000259" key="2">
    <source>
        <dbReference type="PROSITE" id="PS50249"/>
    </source>
</evidence>
<feature type="domain" description="MPN" evidence="2">
    <location>
        <begin position="1"/>
        <end position="101"/>
    </location>
</feature>
<dbReference type="Proteomes" id="UP000664859">
    <property type="component" value="Unassembled WGS sequence"/>
</dbReference>
<sequence>MVLTRTDKQPDRCEVSVEQLAAASTVAENMSRQLGKTVRVCGWYHSHPHITVLPSHVDVRTQMQYQFMDEGFIGLIFAVFQQDGQKVGKIEVTAFQSMKSSSAASQVHTHDAGTSASDSGKQLPVHSEWVGKNIPLAIHPPDGGSAVPIADALNVLCGLQNTLFEEERAAYLSALQQHRGLGATATQDDLLEQVYCSAVYSKSLTSLLGESMLPLLQTLKAHAKNLHAKADALEQSNAALQSRIA</sequence>
<dbReference type="InterPro" id="IPR000555">
    <property type="entry name" value="JAMM/MPN+_dom"/>
</dbReference>
<dbReference type="Pfam" id="PF18110">
    <property type="entry name" value="BRCC36_C"/>
    <property type="match status" value="1"/>
</dbReference>
<reference evidence="3" key="1">
    <citation type="submission" date="2021-02" db="EMBL/GenBank/DDBJ databases">
        <title>First Annotated Genome of the Yellow-green Alga Tribonema minus.</title>
        <authorList>
            <person name="Mahan K.M."/>
        </authorList>
    </citation>
    <scope>NUCLEOTIDE SEQUENCE</scope>
    <source>
        <strain evidence="3">UTEX B ZZ1240</strain>
    </source>
</reference>
<keyword evidence="1" id="KW-0175">Coiled coil</keyword>
<dbReference type="InterPro" id="IPR050242">
    <property type="entry name" value="JAMM_MPN+_peptidase_M67A"/>
</dbReference>
<dbReference type="EMBL" id="JAFCMP010000190">
    <property type="protein sequence ID" value="KAG5183714.1"/>
    <property type="molecule type" value="Genomic_DNA"/>
</dbReference>
<dbReference type="Gene3D" id="3.40.140.10">
    <property type="entry name" value="Cytidine Deaminase, domain 2"/>
    <property type="match status" value="1"/>
</dbReference>
<name>A0A836CFJ1_9STRA</name>
<dbReference type="Pfam" id="PF01398">
    <property type="entry name" value="JAB"/>
    <property type="match status" value="1"/>
</dbReference>
<dbReference type="InterPro" id="IPR040749">
    <property type="entry name" value="BRCC36_C"/>
</dbReference>
<organism evidence="3 4">
    <name type="scientific">Tribonema minus</name>
    <dbReference type="NCBI Taxonomy" id="303371"/>
    <lineage>
        <taxon>Eukaryota</taxon>
        <taxon>Sar</taxon>
        <taxon>Stramenopiles</taxon>
        <taxon>Ochrophyta</taxon>
        <taxon>PX clade</taxon>
        <taxon>Xanthophyceae</taxon>
        <taxon>Tribonematales</taxon>
        <taxon>Tribonemataceae</taxon>
        <taxon>Tribonema</taxon>
    </lineage>
</organism>